<dbReference type="RefSeq" id="WP_065409212.1">
    <property type="nucleotide sequence ID" value="NZ_MAYT01000001.1"/>
</dbReference>
<evidence type="ECO:0000259" key="1">
    <source>
        <dbReference type="Pfam" id="PF07238"/>
    </source>
</evidence>
<sequence>MIETGMYLLLVSTDEEGQQEHYRCRVADIDEGEVLIDYPVNISTNRSTFFVDGTQLSAEFIDPKYSSAVYTFNTEIKGRTKREIPLLILHDPGPEKYERIQRRKFVRVPTPVDIAVHLDNTPPFTAATEDISAGGIAVALPTGIEAESGNRGRVYLSIPMQSGERYYFEIPVSIVRVRTDHKDRVIASVEFIDIRQTDQQILLRFCFERQLIMKRKGLIQ</sequence>
<organism evidence="3 4">
    <name type="scientific">Pseudobacillus wudalianchiensis</name>
    <dbReference type="NCBI Taxonomy" id="1743143"/>
    <lineage>
        <taxon>Bacteria</taxon>
        <taxon>Bacillati</taxon>
        <taxon>Bacillota</taxon>
        <taxon>Bacilli</taxon>
        <taxon>Bacillales</taxon>
        <taxon>Bacillaceae</taxon>
        <taxon>Pseudobacillus</taxon>
    </lineage>
</organism>
<dbReference type="Pfam" id="PF12945">
    <property type="entry name" value="PilZNR"/>
    <property type="match status" value="1"/>
</dbReference>
<dbReference type="InterPro" id="IPR009875">
    <property type="entry name" value="PilZ_domain"/>
</dbReference>
<dbReference type="Proteomes" id="UP000092578">
    <property type="component" value="Unassembled WGS sequence"/>
</dbReference>
<dbReference type="Gene3D" id="2.40.10.220">
    <property type="entry name" value="predicted glycosyltransferase like domains"/>
    <property type="match status" value="1"/>
</dbReference>
<evidence type="ECO:0000259" key="2">
    <source>
        <dbReference type="Pfam" id="PF12945"/>
    </source>
</evidence>
<dbReference type="EMBL" id="MAYT01000001">
    <property type="protein sequence ID" value="OCA92737.1"/>
    <property type="molecule type" value="Genomic_DNA"/>
</dbReference>
<dbReference type="AlphaFoldDB" id="A0A1B9B9H4"/>
<comment type="caution">
    <text evidence="3">The sequence shown here is derived from an EMBL/GenBank/DDBJ whole genome shotgun (WGS) entry which is preliminary data.</text>
</comment>
<keyword evidence="4" id="KW-1185">Reference proteome</keyword>
<dbReference type="GO" id="GO:0035438">
    <property type="term" value="F:cyclic-di-GMP binding"/>
    <property type="evidence" value="ECO:0007669"/>
    <property type="project" value="InterPro"/>
</dbReference>
<name>A0A1B9B9H4_9BACI</name>
<dbReference type="Pfam" id="PF07238">
    <property type="entry name" value="PilZ"/>
    <property type="match status" value="1"/>
</dbReference>
<dbReference type="InterPro" id="IPR009926">
    <property type="entry name" value="T3SS_YcgR_PilZN"/>
</dbReference>
<feature type="domain" description="Type III secretion system flagellar brake protein YcgR PilZN" evidence="2">
    <location>
        <begin position="10"/>
        <end position="92"/>
    </location>
</feature>
<evidence type="ECO:0000313" key="3">
    <source>
        <dbReference type="EMBL" id="OCA92737.1"/>
    </source>
</evidence>
<evidence type="ECO:0000313" key="4">
    <source>
        <dbReference type="Proteomes" id="UP000092578"/>
    </source>
</evidence>
<accession>A0A1B9B9H4</accession>
<gene>
    <name evidence="3" type="ORF">A8F95_03335</name>
</gene>
<feature type="domain" description="PilZ" evidence="1">
    <location>
        <begin position="101"/>
        <end position="208"/>
    </location>
</feature>
<protein>
    <recommendedName>
        <fullName evidence="5">Pilus assembly protein PilZ</fullName>
    </recommendedName>
</protein>
<reference evidence="4" key="1">
    <citation type="submission" date="2016-05" db="EMBL/GenBank/DDBJ databases">
        <authorList>
            <person name="Liu B."/>
            <person name="Wang J."/>
            <person name="Zhu Y."/>
            <person name="Liu G."/>
            <person name="Chen Q."/>
            <person name="Chen Z."/>
            <person name="Lan J."/>
            <person name="Che J."/>
            <person name="Ge C."/>
            <person name="Shi H."/>
            <person name="Pan Z."/>
            <person name="Liu X."/>
        </authorList>
    </citation>
    <scope>NUCLEOTIDE SEQUENCE [LARGE SCALE GENOMIC DNA]</scope>
    <source>
        <strain evidence="4">FJAT-27215</strain>
    </source>
</reference>
<evidence type="ECO:0008006" key="5">
    <source>
        <dbReference type="Google" id="ProtNLM"/>
    </source>
</evidence>
<dbReference type="SUPFAM" id="SSF141371">
    <property type="entry name" value="PilZ domain-like"/>
    <property type="match status" value="2"/>
</dbReference>
<proteinExistence type="predicted"/>